<evidence type="ECO:0000313" key="2">
    <source>
        <dbReference type="EMBL" id="EPX70634.1"/>
    </source>
</evidence>
<dbReference type="VEuPathDB" id="FungiDB:SOCG_04322"/>
<organism evidence="2 3">
    <name type="scientific">Schizosaccharomyces octosporus (strain yFS286)</name>
    <name type="common">Fission yeast</name>
    <name type="synonym">Octosporomyces octosporus</name>
    <dbReference type="NCBI Taxonomy" id="483514"/>
    <lineage>
        <taxon>Eukaryota</taxon>
        <taxon>Fungi</taxon>
        <taxon>Dikarya</taxon>
        <taxon>Ascomycota</taxon>
        <taxon>Taphrinomycotina</taxon>
        <taxon>Schizosaccharomycetes</taxon>
        <taxon>Schizosaccharomycetales</taxon>
        <taxon>Schizosaccharomycetaceae</taxon>
        <taxon>Schizosaccharomyces</taxon>
    </lineage>
</organism>
<dbReference type="Proteomes" id="UP000016088">
    <property type="component" value="Unassembled WGS sequence"/>
</dbReference>
<dbReference type="GO" id="GO:0005789">
    <property type="term" value="C:endoplasmic reticulum membrane"/>
    <property type="evidence" value="ECO:0007669"/>
    <property type="project" value="EnsemblFungi"/>
</dbReference>
<dbReference type="InterPro" id="IPR001810">
    <property type="entry name" value="F-box_dom"/>
</dbReference>
<protein>
    <submittedName>
        <fullName evidence="2">F-box protein Pof14</fullName>
    </submittedName>
</protein>
<keyword evidence="3" id="KW-1185">Reference proteome</keyword>
<sequence>MLEEVKLHIDRDDEFLKTLKGIRKRLRNQYLNPQSLEEFIHALAHVRAMKRLNSFCSNFGGEYTSPSDQIIQPVQVASYPSANYTDASHSMESSSIHGNMLDLINDYAEYSTQSIVMRTRDSNVATSNETNTTDMKKTSILDCPDEILLLIFIKCFDSTYKEKFPFAFTYRREKHALIDDLPYTCTRFRKILNPKNDGFWKRVLDLHKRYVIPSTQDTCSEDISPPNVQIPNVLPVMLDPSIQTLSNKRTSFNMASSFLPNHTRNTLSRETHSKDTFYIEFARNVVGRCTVCGLLPKYTRNQECIRSFYRGSIATNVCDQCLEAIIDFYEPVSRYKFHVMIYQIGVGYITRPGQRYPSWLSEHVQFARDEERAYKYISSSQIEFATRLYELFRSQHSC</sequence>
<dbReference type="HOGENOM" id="CLU_694751_0_0_1"/>
<dbReference type="GO" id="GO:0006511">
    <property type="term" value="P:ubiquitin-dependent protein catabolic process"/>
    <property type="evidence" value="ECO:0007669"/>
    <property type="project" value="EnsemblFungi"/>
</dbReference>
<dbReference type="GO" id="GO:0032443">
    <property type="term" value="P:regulation of ergosterol biosynthetic process"/>
    <property type="evidence" value="ECO:0007669"/>
    <property type="project" value="EnsemblFungi"/>
</dbReference>
<reference evidence="2 3" key="1">
    <citation type="journal article" date="2011" name="Science">
        <title>Comparative functional genomics of the fission yeasts.</title>
        <authorList>
            <person name="Rhind N."/>
            <person name="Chen Z."/>
            <person name="Yassour M."/>
            <person name="Thompson D.A."/>
            <person name="Haas B.J."/>
            <person name="Habib N."/>
            <person name="Wapinski I."/>
            <person name="Roy S."/>
            <person name="Lin M.F."/>
            <person name="Heiman D.I."/>
            <person name="Young S.K."/>
            <person name="Furuya K."/>
            <person name="Guo Y."/>
            <person name="Pidoux A."/>
            <person name="Chen H.M."/>
            <person name="Robbertse B."/>
            <person name="Goldberg J.M."/>
            <person name="Aoki K."/>
            <person name="Bayne E.H."/>
            <person name="Berlin A.M."/>
            <person name="Desjardins C.A."/>
            <person name="Dobbs E."/>
            <person name="Dukaj L."/>
            <person name="Fan L."/>
            <person name="FitzGerald M.G."/>
            <person name="French C."/>
            <person name="Gujja S."/>
            <person name="Hansen K."/>
            <person name="Keifenheim D."/>
            <person name="Levin J.Z."/>
            <person name="Mosher R.A."/>
            <person name="Mueller C.A."/>
            <person name="Pfiffner J."/>
            <person name="Priest M."/>
            <person name="Russ C."/>
            <person name="Smialowska A."/>
            <person name="Swoboda P."/>
            <person name="Sykes S.M."/>
            <person name="Vaughn M."/>
            <person name="Vengrova S."/>
            <person name="Yoder R."/>
            <person name="Zeng Q."/>
            <person name="Allshire R."/>
            <person name="Baulcombe D."/>
            <person name="Birren B.W."/>
            <person name="Brown W."/>
            <person name="Ekwall K."/>
            <person name="Kellis M."/>
            <person name="Leatherwood J."/>
            <person name="Levin H."/>
            <person name="Margalit H."/>
            <person name="Martienssen R."/>
            <person name="Nieduszynski C.A."/>
            <person name="Spatafora J.W."/>
            <person name="Friedman N."/>
            <person name="Dalgaard J.Z."/>
            <person name="Baumann P."/>
            <person name="Niki H."/>
            <person name="Regev A."/>
            <person name="Nusbaum C."/>
        </authorList>
    </citation>
    <scope>NUCLEOTIDE SEQUENCE [LARGE SCALE GENOMIC DNA]</scope>
    <source>
        <strain evidence="3">yFS286</strain>
    </source>
</reference>
<evidence type="ECO:0000259" key="1">
    <source>
        <dbReference type="Pfam" id="PF13013"/>
    </source>
</evidence>
<evidence type="ECO:0000313" key="3">
    <source>
        <dbReference type="Proteomes" id="UP000016088"/>
    </source>
</evidence>
<dbReference type="OMA" id="WLSEHVQ"/>
<dbReference type="AlphaFoldDB" id="S9R958"/>
<dbReference type="RefSeq" id="XP_013020618.1">
    <property type="nucleotide sequence ID" value="XM_013165164.1"/>
</dbReference>
<feature type="domain" description="F-box" evidence="1">
    <location>
        <begin position="126"/>
        <end position="209"/>
    </location>
</feature>
<name>S9R958_SCHOY</name>
<dbReference type="OrthoDB" id="5375896at2759"/>
<dbReference type="EMBL" id="KE503208">
    <property type="protein sequence ID" value="EPX70634.1"/>
    <property type="molecule type" value="Genomic_DNA"/>
</dbReference>
<dbReference type="GeneID" id="25033286"/>
<dbReference type="Pfam" id="PF13013">
    <property type="entry name" value="F-box-like_2"/>
    <property type="match status" value="1"/>
</dbReference>
<proteinExistence type="predicted"/>
<accession>S9R958</accession>
<gene>
    <name evidence="2" type="ORF">SOCG_04322</name>
</gene>
<dbReference type="GO" id="GO:0034599">
    <property type="term" value="P:cellular response to oxidative stress"/>
    <property type="evidence" value="ECO:0007669"/>
    <property type="project" value="EnsemblFungi"/>
</dbReference>
<dbReference type="GO" id="GO:0019005">
    <property type="term" value="C:SCF ubiquitin ligase complex"/>
    <property type="evidence" value="ECO:0007669"/>
    <property type="project" value="EnsemblFungi"/>
</dbReference>